<keyword evidence="1" id="KW-0812">Transmembrane</keyword>
<dbReference type="EMBL" id="DS113287">
    <property type="protein sequence ID" value="EAY13306.1"/>
    <property type="molecule type" value="Genomic_DNA"/>
</dbReference>
<dbReference type="SUPFAM" id="SSF103481">
    <property type="entry name" value="Multidrug resistance efflux transporter EmrE"/>
    <property type="match status" value="1"/>
</dbReference>
<dbReference type="InParanoid" id="A2E1V7"/>
<dbReference type="Proteomes" id="UP000001542">
    <property type="component" value="Unassembled WGS sequence"/>
</dbReference>
<reference evidence="2" key="2">
    <citation type="journal article" date="2007" name="Science">
        <title>Draft genome sequence of the sexually transmitted pathogen Trichomonas vaginalis.</title>
        <authorList>
            <person name="Carlton J.M."/>
            <person name="Hirt R.P."/>
            <person name="Silva J.C."/>
            <person name="Delcher A.L."/>
            <person name="Schatz M."/>
            <person name="Zhao Q."/>
            <person name="Wortman J.R."/>
            <person name="Bidwell S.L."/>
            <person name="Alsmark U.C.M."/>
            <person name="Besteiro S."/>
            <person name="Sicheritz-Ponten T."/>
            <person name="Noel C.J."/>
            <person name="Dacks J.B."/>
            <person name="Foster P.G."/>
            <person name="Simillion C."/>
            <person name="Van de Peer Y."/>
            <person name="Miranda-Saavedra D."/>
            <person name="Barton G.J."/>
            <person name="Westrop G.D."/>
            <person name="Mueller S."/>
            <person name="Dessi D."/>
            <person name="Fiori P.L."/>
            <person name="Ren Q."/>
            <person name="Paulsen I."/>
            <person name="Zhang H."/>
            <person name="Bastida-Corcuera F.D."/>
            <person name="Simoes-Barbosa A."/>
            <person name="Brown M.T."/>
            <person name="Hayes R.D."/>
            <person name="Mukherjee M."/>
            <person name="Okumura C.Y."/>
            <person name="Schneider R."/>
            <person name="Smith A.J."/>
            <person name="Vanacova S."/>
            <person name="Villalvazo M."/>
            <person name="Haas B.J."/>
            <person name="Pertea M."/>
            <person name="Feldblyum T.V."/>
            <person name="Utterback T.R."/>
            <person name="Shu C.L."/>
            <person name="Osoegawa K."/>
            <person name="de Jong P.J."/>
            <person name="Hrdy I."/>
            <person name="Horvathova L."/>
            <person name="Zubacova Z."/>
            <person name="Dolezal P."/>
            <person name="Malik S.B."/>
            <person name="Logsdon J.M. Jr."/>
            <person name="Henze K."/>
            <person name="Gupta A."/>
            <person name="Wang C.C."/>
            <person name="Dunne R.L."/>
            <person name="Upcroft J.A."/>
            <person name="Upcroft P."/>
            <person name="White O."/>
            <person name="Salzberg S.L."/>
            <person name="Tang P."/>
            <person name="Chiu C.-H."/>
            <person name="Lee Y.-S."/>
            <person name="Embley T.M."/>
            <person name="Coombs G.H."/>
            <person name="Mottram J.C."/>
            <person name="Tachezy J."/>
            <person name="Fraser-Liggett C.M."/>
            <person name="Johnson P.J."/>
        </authorList>
    </citation>
    <scope>NUCLEOTIDE SEQUENCE [LARGE SCALE GENOMIC DNA]</scope>
    <source>
        <strain evidence="2">G3</strain>
    </source>
</reference>
<dbReference type="VEuPathDB" id="TrichDB:TVAGG3_0036600"/>
<dbReference type="AlphaFoldDB" id="A2E1V7"/>
<evidence type="ECO:0000256" key="1">
    <source>
        <dbReference type="SAM" id="Phobius"/>
    </source>
</evidence>
<evidence type="ECO:0000313" key="2">
    <source>
        <dbReference type="EMBL" id="EAY13306.1"/>
    </source>
</evidence>
<accession>A2E1V7</accession>
<keyword evidence="1" id="KW-0472">Membrane</keyword>
<sequence>MLLREEALSNPTGGLNWKFPFYAALFATLDLSATVLSGIALLYVDASIVSILKGFIIVFTKLLTWMFLGQRPISYENL</sequence>
<dbReference type="OrthoDB" id="29773at2759"/>
<name>A2E1V7_TRIV3</name>
<dbReference type="SMR" id="A2E1V7"/>
<keyword evidence="3" id="KW-1185">Reference proteome</keyword>
<organism evidence="2 3">
    <name type="scientific">Trichomonas vaginalis (strain ATCC PRA-98 / G3)</name>
    <dbReference type="NCBI Taxonomy" id="412133"/>
    <lineage>
        <taxon>Eukaryota</taxon>
        <taxon>Metamonada</taxon>
        <taxon>Parabasalia</taxon>
        <taxon>Trichomonadida</taxon>
        <taxon>Trichomonadidae</taxon>
        <taxon>Trichomonas</taxon>
    </lineage>
</organism>
<feature type="transmembrane region" description="Helical" evidence="1">
    <location>
        <begin position="20"/>
        <end position="44"/>
    </location>
</feature>
<dbReference type="KEGG" id="tva:4771285"/>
<dbReference type="InterPro" id="IPR037185">
    <property type="entry name" value="EmrE-like"/>
</dbReference>
<keyword evidence="1" id="KW-1133">Transmembrane helix</keyword>
<gene>
    <name evidence="2" type="ORF">TVAG_164150</name>
</gene>
<dbReference type="VEuPathDB" id="TrichDB:TVAG_164150"/>
<reference evidence="2" key="1">
    <citation type="submission" date="2006-10" db="EMBL/GenBank/DDBJ databases">
        <authorList>
            <person name="Amadeo P."/>
            <person name="Zhao Q."/>
            <person name="Wortman J."/>
            <person name="Fraser-Liggett C."/>
            <person name="Carlton J."/>
        </authorList>
    </citation>
    <scope>NUCLEOTIDE SEQUENCE</scope>
    <source>
        <strain evidence="2">G3</strain>
    </source>
</reference>
<proteinExistence type="predicted"/>
<feature type="transmembrane region" description="Helical" evidence="1">
    <location>
        <begin position="51"/>
        <end position="68"/>
    </location>
</feature>
<dbReference type="RefSeq" id="XP_001325529.1">
    <property type="nucleotide sequence ID" value="XM_001325494.1"/>
</dbReference>
<evidence type="ECO:0000313" key="3">
    <source>
        <dbReference type="Proteomes" id="UP000001542"/>
    </source>
</evidence>
<protein>
    <submittedName>
        <fullName evidence="2">Uncharacterized protein</fullName>
    </submittedName>
</protein>